<organism evidence="10 11">
    <name type="scientific">Microbispora maris</name>
    <dbReference type="NCBI Taxonomy" id="3144104"/>
    <lineage>
        <taxon>Bacteria</taxon>
        <taxon>Bacillati</taxon>
        <taxon>Actinomycetota</taxon>
        <taxon>Actinomycetes</taxon>
        <taxon>Streptosporangiales</taxon>
        <taxon>Streptosporangiaceae</taxon>
        <taxon>Microbispora</taxon>
    </lineage>
</organism>
<evidence type="ECO:0000256" key="7">
    <source>
        <dbReference type="SAM" id="Phobius"/>
    </source>
</evidence>
<dbReference type="InterPro" id="IPR036640">
    <property type="entry name" value="ABC1_TM_sf"/>
</dbReference>
<dbReference type="InterPro" id="IPR011527">
    <property type="entry name" value="ABC1_TM_dom"/>
</dbReference>
<keyword evidence="6 7" id="KW-0472">Membrane</keyword>
<dbReference type="SUPFAM" id="SSF90123">
    <property type="entry name" value="ABC transporter transmembrane region"/>
    <property type="match status" value="1"/>
</dbReference>
<dbReference type="PROSITE" id="PS00211">
    <property type="entry name" value="ABC_TRANSPORTER_1"/>
    <property type="match status" value="1"/>
</dbReference>
<dbReference type="InterPro" id="IPR017871">
    <property type="entry name" value="ABC_transporter-like_CS"/>
</dbReference>
<evidence type="ECO:0000256" key="3">
    <source>
        <dbReference type="ARBA" id="ARBA00022741"/>
    </source>
</evidence>
<proteinExistence type="predicted"/>
<dbReference type="Proteomes" id="UP001447516">
    <property type="component" value="Unassembled WGS sequence"/>
</dbReference>
<evidence type="ECO:0000259" key="8">
    <source>
        <dbReference type="PROSITE" id="PS50893"/>
    </source>
</evidence>
<dbReference type="EMBL" id="JBDJAW010000005">
    <property type="protein sequence ID" value="MEN3535203.1"/>
    <property type="molecule type" value="Genomic_DNA"/>
</dbReference>
<feature type="transmembrane region" description="Helical" evidence="7">
    <location>
        <begin position="67"/>
        <end position="86"/>
    </location>
</feature>
<evidence type="ECO:0000256" key="2">
    <source>
        <dbReference type="ARBA" id="ARBA00022692"/>
    </source>
</evidence>
<gene>
    <name evidence="10" type="ORF">AAH991_08855</name>
</gene>
<feature type="transmembrane region" description="Helical" evidence="7">
    <location>
        <begin position="244"/>
        <end position="263"/>
    </location>
</feature>
<evidence type="ECO:0000256" key="1">
    <source>
        <dbReference type="ARBA" id="ARBA00004651"/>
    </source>
</evidence>
<evidence type="ECO:0000256" key="5">
    <source>
        <dbReference type="ARBA" id="ARBA00022989"/>
    </source>
</evidence>
<name>A0ABV0AKX7_9ACTN</name>
<comment type="subcellular location">
    <subcellularLocation>
        <location evidence="1">Cell membrane</location>
        <topology evidence="1">Multi-pass membrane protein</topology>
    </subcellularLocation>
</comment>
<dbReference type="RefSeq" id="WP_346225265.1">
    <property type="nucleotide sequence ID" value="NZ_JBDJAW010000005.1"/>
</dbReference>
<keyword evidence="4 10" id="KW-0067">ATP-binding</keyword>
<dbReference type="Pfam" id="PF00005">
    <property type="entry name" value="ABC_tran"/>
    <property type="match status" value="1"/>
</dbReference>
<dbReference type="InterPro" id="IPR003593">
    <property type="entry name" value="AAA+_ATPase"/>
</dbReference>
<dbReference type="GO" id="GO:0005524">
    <property type="term" value="F:ATP binding"/>
    <property type="evidence" value="ECO:0007669"/>
    <property type="project" value="UniProtKB-KW"/>
</dbReference>
<protein>
    <submittedName>
        <fullName evidence="10">ABC transporter ATP-binding protein</fullName>
    </submittedName>
</protein>
<dbReference type="Gene3D" id="3.40.50.300">
    <property type="entry name" value="P-loop containing nucleotide triphosphate hydrolases"/>
    <property type="match status" value="1"/>
</dbReference>
<keyword evidence="3" id="KW-0547">Nucleotide-binding</keyword>
<dbReference type="Gene3D" id="1.20.1560.10">
    <property type="entry name" value="ABC transporter type 1, transmembrane domain"/>
    <property type="match status" value="1"/>
</dbReference>
<evidence type="ECO:0000313" key="10">
    <source>
        <dbReference type="EMBL" id="MEN3535203.1"/>
    </source>
</evidence>
<evidence type="ECO:0000256" key="4">
    <source>
        <dbReference type="ARBA" id="ARBA00022840"/>
    </source>
</evidence>
<keyword evidence="11" id="KW-1185">Reference proteome</keyword>
<dbReference type="PROSITE" id="PS50893">
    <property type="entry name" value="ABC_TRANSPORTER_2"/>
    <property type="match status" value="1"/>
</dbReference>
<dbReference type="InterPro" id="IPR003439">
    <property type="entry name" value="ABC_transporter-like_ATP-bd"/>
</dbReference>
<dbReference type="CDD" id="cd18551">
    <property type="entry name" value="ABC_6TM_LmrA_like"/>
    <property type="match status" value="1"/>
</dbReference>
<dbReference type="SMART" id="SM00382">
    <property type="entry name" value="AAA"/>
    <property type="match status" value="1"/>
</dbReference>
<comment type="caution">
    <text evidence="10">The sequence shown here is derived from an EMBL/GenBank/DDBJ whole genome shotgun (WGS) entry which is preliminary data.</text>
</comment>
<sequence length="579" mass="60935">MSAKEARMRGEVRRLLLEHVRPHRRALAVGGVLGFAGTATGLAQPLAAKWVMDSVGARGPVWGPVVVLAGLVVLGAVAAGAGTYLLERTAAGVVRAARGQLVTRIVRLRVDALDRPGDLISRVTSDTTLLSSAATQAVVNSANALVMLIGGIVMMAVLDPILLGISGAVLVLALGAASLVMTRISRAQEGVQRAVGDIGAALERVLGAFRTVKASVAEDRETSKLRAAVDEAWRFETSTAKWNSVARGSAGIAVQLAFLVVLGTGGARVAAGDLGVSSLVAFLLYLFNLSQPISTLVQSATEFQSGVAAVRRMREVQQMPAEAVAAAASTVEPASRPPAGASFRNVSFGYRADPVIHDVSFEIPPGGVTAFVGESGAGKTTLFSLLERFYEPTSGTISIDGRDVADWPLTELRGQIGYVEQDAPVLAGSLRDNICYSAPGATEEELWQALAKTRLTDFVTGLPAGLDTEVGHRGTTLSGGQRQRIAIARALLRRPRILLMDEATSQLDAANELALRETVTEVARTATVIMIAHRLSTVMDADRIIVLERGRVRAQGRHAQLLRGDSLYRELAGAQLLAG</sequence>
<dbReference type="PROSITE" id="PS50929">
    <property type="entry name" value="ABC_TM1F"/>
    <property type="match status" value="1"/>
</dbReference>
<accession>A0ABV0AKX7</accession>
<feature type="transmembrane region" description="Helical" evidence="7">
    <location>
        <begin position="137"/>
        <end position="155"/>
    </location>
</feature>
<dbReference type="PANTHER" id="PTHR43394">
    <property type="entry name" value="ATP-DEPENDENT PERMEASE MDL1, MITOCHONDRIAL"/>
    <property type="match status" value="1"/>
</dbReference>
<keyword evidence="5 7" id="KW-1133">Transmembrane helix</keyword>
<feature type="transmembrane region" description="Helical" evidence="7">
    <location>
        <begin position="161"/>
        <end position="180"/>
    </location>
</feature>
<evidence type="ECO:0000313" key="11">
    <source>
        <dbReference type="Proteomes" id="UP001447516"/>
    </source>
</evidence>
<dbReference type="Pfam" id="PF00664">
    <property type="entry name" value="ABC_membrane"/>
    <property type="match status" value="1"/>
</dbReference>
<keyword evidence="2 7" id="KW-0812">Transmembrane</keyword>
<dbReference type="PANTHER" id="PTHR43394:SF1">
    <property type="entry name" value="ATP-BINDING CASSETTE SUB-FAMILY B MEMBER 10, MITOCHONDRIAL"/>
    <property type="match status" value="1"/>
</dbReference>
<evidence type="ECO:0000259" key="9">
    <source>
        <dbReference type="PROSITE" id="PS50929"/>
    </source>
</evidence>
<dbReference type="SUPFAM" id="SSF52540">
    <property type="entry name" value="P-loop containing nucleoside triphosphate hydrolases"/>
    <property type="match status" value="1"/>
</dbReference>
<evidence type="ECO:0000256" key="6">
    <source>
        <dbReference type="ARBA" id="ARBA00023136"/>
    </source>
</evidence>
<feature type="domain" description="ABC transporter" evidence="8">
    <location>
        <begin position="341"/>
        <end position="574"/>
    </location>
</feature>
<feature type="domain" description="ABC transmembrane type-1" evidence="9">
    <location>
        <begin position="28"/>
        <end position="305"/>
    </location>
</feature>
<reference evidence="10 11" key="1">
    <citation type="submission" date="2024-05" db="EMBL/GenBank/DDBJ databases">
        <title>Microbispora sp.ZYX-F-249.</title>
        <authorList>
            <person name="Xie H."/>
        </authorList>
    </citation>
    <scope>NUCLEOTIDE SEQUENCE [LARGE SCALE GENOMIC DNA]</scope>
    <source>
        <strain evidence="10 11">ZYX-F-249</strain>
    </source>
</reference>
<dbReference type="InterPro" id="IPR027417">
    <property type="entry name" value="P-loop_NTPase"/>
</dbReference>
<dbReference type="InterPro" id="IPR039421">
    <property type="entry name" value="Type_1_exporter"/>
</dbReference>